<dbReference type="InterPro" id="IPR020806">
    <property type="entry name" value="PKS_PP-bd"/>
</dbReference>
<keyword evidence="4" id="KW-0614">Plasmid</keyword>
<dbReference type="EMBL" id="CP002601">
    <property type="protein sequence ID" value="AEA65558.1"/>
    <property type="molecule type" value="Genomic_DNA"/>
</dbReference>
<dbReference type="CDD" id="cd05930">
    <property type="entry name" value="A_NRPS"/>
    <property type="match status" value="1"/>
</dbReference>
<reference evidence="4 5" key="1">
    <citation type="journal article" date="2011" name="J. Bacteriol.">
        <title>Complete genome sequence of Burkholderia gladioli BSR3.</title>
        <authorList>
            <person name="Seo Y.S."/>
            <person name="Lim J."/>
            <person name="Choi B.S."/>
            <person name="Kim H."/>
            <person name="Goo E."/>
            <person name="Lee B."/>
            <person name="Lim J.S."/>
            <person name="Choi I.Y."/>
            <person name="Moon J.S."/>
            <person name="Kim J."/>
            <person name="Hwang I."/>
        </authorList>
    </citation>
    <scope>NUCLEOTIDE SEQUENCE [LARGE SCALE GENOMIC DNA]</scope>
    <source>
        <strain evidence="5">BSR3</strain>
    </source>
</reference>
<dbReference type="HOGENOM" id="CLU_000022_2_4_4"/>
<dbReference type="Pfam" id="PF13193">
    <property type="entry name" value="AMP-binding_C"/>
    <property type="match status" value="1"/>
</dbReference>
<organism evidence="4 5">
    <name type="scientific">Burkholderia gladioli (strain BSR3)</name>
    <dbReference type="NCBI Taxonomy" id="999541"/>
    <lineage>
        <taxon>Bacteria</taxon>
        <taxon>Pseudomonadati</taxon>
        <taxon>Pseudomonadota</taxon>
        <taxon>Betaproteobacteria</taxon>
        <taxon>Burkholderiales</taxon>
        <taxon>Burkholderiaceae</taxon>
        <taxon>Burkholderia</taxon>
    </lineage>
</organism>
<keyword evidence="5" id="KW-1185">Reference proteome</keyword>
<dbReference type="KEGG" id="bgd:bgla_1p1670"/>
<geneLocation type="plasmid" evidence="4 5">
    <name>bgla_1p</name>
</geneLocation>
<dbReference type="GO" id="GO:0072330">
    <property type="term" value="P:monocarboxylic acid biosynthetic process"/>
    <property type="evidence" value="ECO:0007669"/>
    <property type="project" value="UniProtKB-ARBA"/>
</dbReference>
<proteinExistence type="predicted"/>
<keyword evidence="1" id="KW-0596">Phosphopantetheine</keyword>
<keyword evidence="2" id="KW-0597">Phosphoprotein</keyword>
<name>F2LRR4_BURGS</name>
<dbReference type="GO" id="GO:0044550">
    <property type="term" value="P:secondary metabolite biosynthetic process"/>
    <property type="evidence" value="ECO:0007669"/>
    <property type="project" value="TreeGrafter"/>
</dbReference>
<dbReference type="Pfam" id="PF00501">
    <property type="entry name" value="AMP-binding"/>
    <property type="match status" value="1"/>
</dbReference>
<protein>
    <submittedName>
        <fullName evidence="4">Non-ribosomal peptide synthetase</fullName>
    </submittedName>
</protein>
<feature type="domain" description="Carrier" evidence="3">
    <location>
        <begin position="1013"/>
        <end position="1088"/>
    </location>
</feature>
<dbReference type="Gene3D" id="3.30.559.30">
    <property type="entry name" value="Nonribosomal peptide synthetase, condensation domain"/>
    <property type="match status" value="1"/>
</dbReference>
<dbReference type="SUPFAM" id="SSF47336">
    <property type="entry name" value="ACP-like"/>
    <property type="match status" value="1"/>
</dbReference>
<dbReference type="PROSITE" id="PS00455">
    <property type="entry name" value="AMP_BINDING"/>
    <property type="match status" value="1"/>
</dbReference>
<dbReference type="GO" id="GO:0005829">
    <property type="term" value="C:cytosol"/>
    <property type="evidence" value="ECO:0007669"/>
    <property type="project" value="TreeGrafter"/>
</dbReference>
<dbReference type="InterPro" id="IPR010071">
    <property type="entry name" value="AA_adenyl_dom"/>
</dbReference>
<accession>F2LRR4</accession>
<dbReference type="InterPro" id="IPR020845">
    <property type="entry name" value="AMP-binding_CS"/>
</dbReference>
<evidence type="ECO:0000256" key="1">
    <source>
        <dbReference type="ARBA" id="ARBA00022450"/>
    </source>
</evidence>
<gene>
    <name evidence="4" type="ordered locus">bgla_1p1670</name>
</gene>
<evidence type="ECO:0000313" key="4">
    <source>
        <dbReference type="EMBL" id="AEA65558.1"/>
    </source>
</evidence>
<evidence type="ECO:0000313" key="5">
    <source>
        <dbReference type="Proteomes" id="UP000008316"/>
    </source>
</evidence>
<dbReference type="RefSeq" id="WP_013699936.1">
    <property type="nucleotide sequence ID" value="NC_015382.1"/>
</dbReference>
<dbReference type="PANTHER" id="PTHR45527:SF1">
    <property type="entry name" value="FATTY ACID SYNTHASE"/>
    <property type="match status" value="1"/>
</dbReference>
<evidence type="ECO:0000259" key="3">
    <source>
        <dbReference type="PROSITE" id="PS50075"/>
    </source>
</evidence>
<evidence type="ECO:0000256" key="2">
    <source>
        <dbReference type="ARBA" id="ARBA00022553"/>
    </source>
</evidence>
<dbReference type="InterPro" id="IPR009081">
    <property type="entry name" value="PP-bd_ACP"/>
</dbReference>
<dbReference type="AlphaFoldDB" id="F2LRR4"/>
<dbReference type="InterPro" id="IPR036736">
    <property type="entry name" value="ACP-like_sf"/>
</dbReference>
<dbReference type="PROSITE" id="PS50075">
    <property type="entry name" value="CARRIER"/>
    <property type="match status" value="1"/>
</dbReference>
<dbReference type="FunFam" id="1.10.1200.10:FF:000016">
    <property type="entry name" value="Non-ribosomal peptide synthase"/>
    <property type="match status" value="1"/>
</dbReference>
<dbReference type="CDD" id="cd19531">
    <property type="entry name" value="LCL_NRPS-like"/>
    <property type="match status" value="1"/>
</dbReference>
<dbReference type="Gene3D" id="3.30.559.10">
    <property type="entry name" value="Chloramphenicol acetyltransferase-like domain"/>
    <property type="match status" value="1"/>
</dbReference>
<dbReference type="SUPFAM" id="SSF56801">
    <property type="entry name" value="Acetyl-CoA synthetase-like"/>
    <property type="match status" value="1"/>
</dbReference>
<dbReference type="InterPro" id="IPR001242">
    <property type="entry name" value="Condensation_dom"/>
</dbReference>
<sequence length="1090" mass="119260">MDRTGYVEAMSPGEKRRELERALLNRKAAARRPMIARRADDAVPAPLALAQRRLWLHETIEGAGALYNMPCALRLRGALEVEALRRALDLLIERHHVLRSSVEQREGKPVLVCRPAASIALPVIRLADPADAPRLMREEADQAFDLASAPLLRARLLQLADDDHILLLTLHHIVSDGWSLGVLTTEVSAAYEAYCRGAHPQLAALPIQYADYSEWQQHWLDDSRIARQLDFWEAQLRDAPPLLPLPLERVRPPRQRYEGGVHRFMLDAPLAARVRELARRHGATPYMLLLAAFNVLLSRHCGVDDIVVGSPVANRNPRETEPLIGFFVNTLVMRNRVAGEMRFLDFLQQVKQSTLAAFANQDVPFDLVVERLRPGRSTSHSPLFQVEFVLQQPLPRRFRLGELEAQALAGESSFTKFDLTLSLEDGGQDMPGLLEFNRHLFTDDFSARMAGHLLTLLREIVEDPARAIDRLGMLSPQETERLLGWSGRERAAPVEAGMLARFAASVARHPHALAVRHRDEALSYQELAQRANQLAHALGAAGVRQGERVALYLERGIDYVAAMLAVFKLGAAFVPFNPEQSASRNAGMLARARVALVLADARHAPAAAAVAGGTPVFTLCRETLAGLSGDWQDPAFDGEAPAYLLYTSGSTGEPKAAVVAHRGMINHLQAKIDDLALCETDVVAQIAVQTFDVSVWQCLVALLTGGRTEVMTGTDAWDPVPLLAGLGAREVTVVETVPSHLEILLDAAQRHAAASRLGALRWMISNGEPLAGALARRWFAVFPGTCLMNAYGPTECSDDVTHLCLDGPPEWPMPYLPIGRPIVNAELYVLDAQMRLAPIGVVGEIHIGGCCVGPGYFMDPARTEAAFVASPFSTQRDARLYRSGDLGRFREDGSLELLGRADFQLKIRGCRIEAGEVEAVLCQHPAVEQCLVTGSPDWSGALGVAAYVVSRQRPAPGAEALRQFCVERLPDFMVPSGVCVLDELPLLANGKVDRASLPPLSSFELGAAQPYVAPRDAREHRLSQLWQTVLGVAKVGIDDNFFQLGGHSLMAVDLVNQCREVLGDQLSLNQLFASPTIRSLAQASSVEASV</sequence>
<dbReference type="SUPFAM" id="SSF52777">
    <property type="entry name" value="CoA-dependent acyltransferases"/>
    <property type="match status" value="2"/>
</dbReference>
<dbReference type="InterPro" id="IPR025110">
    <property type="entry name" value="AMP-bd_C"/>
</dbReference>
<dbReference type="InterPro" id="IPR000873">
    <property type="entry name" value="AMP-dep_synth/lig_dom"/>
</dbReference>
<dbReference type="NCBIfam" id="TIGR01733">
    <property type="entry name" value="AA-adenyl-dom"/>
    <property type="match status" value="1"/>
</dbReference>
<dbReference type="InterPro" id="IPR023213">
    <property type="entry name" value="CAT-like_dom_sf"/>
</dbReference>
<dbReference type="PANTHER" id="PTHR45527">
    <property type="entry name" value="NONRIBOSOMAL PEPTIDE SYNTHETASE"/>
    <property type="match status" value="1"/>
</dbReference>
<dbReference type="GO" id="GO:0031177">
    <property type="term" value="F:phosphopantetheine binding"/>
    <property type="evidence" value="ECO:0007669"/>
    <property type="project" value="InterPro"/>
</dbReference>
<dbReference type="Gene3D" id="3.40.50.980">
    <property type="match status" value="2"/>
</dbReference>
<dbReference type="GO" id="GO:0043041">
    <property type="term" value="P:amino acid activation for nonribosomal peptide biosynthetic process"/>
    <property type="evidence" value="ECO:0007669"/>
    <property type="project" value="TreeGrafter"/>
</dbReference>
<dbReference type="InterPro" id="IPR045851">
    <property type="entry name" value="AMP-bd_C_sf"/>
</dbReference>
<dbReference type="Pfam" id="PF00668">
    <property type="entry name" value="Condensation"/>
    <property type="match status" value="1"/>
</dbReference>
<dbReference type="Gene3D" id="2.30.38.10">
    <property type="entry name" value="Luciferase, Domain 3"/>
    <property type="match status" value="1"/>
</dbReference>
<dbReference type="SMART" id="SM00823">
    <property type="entry name" value="PKS_PP"/>
    <property type="match status" value="1"/>
</dbReference>
<dbReference type="Gene3D" id="1.10.1200.10">
    <property type="entry name" value="ACP-like"/>
    <property type="match status" value="1"/>
</dbReference>
<dbReference type="Pfam" id="PF00550">
    <property type="entry name" value="PP-binding"/>
    <property type="match status" value="1"/>
</dbReference>
<dbReference type="GO" id="GO:0003824">
    <property type="term" value="F:catalytic activity"/>
    <property type="evidence" value="ECO:0007669"/>
    <property type="project" value="InterPro"/>
</dbReference>
<dbReference type="Gene3D" id="3.30.300.30">
    <property type="match status" value="1"/>
</dbReference>
<dbReference type="Proteomes" id="UP000008316">
    <property type="component" value="Plasmid bgla_1p"/>
</dbReference>